<dbReference type="Proteomes" id="UP000315166">
    <property type="component" value="Segment"/>
</dbReference>
<keyword evidence="2" id="KW-1185">Reference proteome</keyword>
<accession>A0A4Y6EJU1</accession>
<gene>
    <name evidence="1" type="primary">71</name>
    <name evidence="1" type="ORF">SEA_CHELMS_71</name>
</gene>
<dbReference type="KEGG" id="vg:55616452"/>
<organism evidence="1 2">
    <name type="scientific">Gordonia phage Chelms</name>
    <dbReference type="NCBI Taxonomy" id="2588132"/>
    <lineage>
        <taxon>Viruses</taxon>
        <taxon>Duplodnaviria</taxon>
        <taxon>Heunggongvirae</taxon>
        <taxon>Uroviricota</taxon>
        <taxon>Caudoviricetes</taxon>
        <taxon>Montyvirus</taxon>
        <taxon>Montyvirus chelms</taxon>
    </lineage>
</organism>
<dbReference type="EMBL" id="MK801733">
    <property type="protein sequence ID" value="QDF18285.1"/>
    <property type="molecule type" value="Genomic_DNA"/>
</dbReference>
<dbReference type="RefSeq" id="YP_009846086.1">
    <property type="nucleotide sequence ID" value="NC_048768.1"/>
</dbReference>
<proteinExistence type="predicted"/>
<evidence type="ECO:0000313" key="1">
    <source>
        <dbReference type="EMBL" id="QDF18285.1"/>
    </source>
</evidence>
<sequence length="56" mass="6422">MRLFDFKEGLVKLACKHRSGTESVYLFHPQEGKLYEPTGDIKRMDGKNVALIKPVE</sequence>
<evidence type="ECO:0000313" key="2">
    <source>
        <dbReference type="Proteomes" id="UP000315166"/>
    </source>
</evidence>
<protein>
    <submittedName>
        <fullName evidence="1">Uncharacterized protein</fullName>
    </submittedName>
</protein>
<dbReference type="GeneID" id="55616452"/>
<name>A0A4Y6EJU1_9CAUD</name>
<reference evidence="1 2" key="1">
    <citation type="submission" date="2019-04" db="EMBL/GenBank/DDBJ databases">
        <authorList>
            <person name="Ahlbrecht B.C."/>
            <person name="Almail A."/>
            <person name="Blakestad S.M."/>
            <person name="Calhoun C.D."/>
            <person name="Chesley E."/>
            <person name="Craven C.R."/>
            <person name="Hoagland S.Z."/>
            <person name="Jost S.L."/>
            <person name="Manz Z.R."/>
            <person name="Pena P.B."/>
            <person name="Pfenning K.J."/>
            <person name="Postl L.C."/>
            <person name="Ramsey E.P."/>
            <person name="Roberts C.A."/>
            <person name="Sevcik K.M."/>
            <person name="Whitman F.C."/>
            <person name="Chia C.P."/>
            <person name="McKinney A.L."/>
            <person name="Tolsma S."/>
            <person name="Ward R.E."/>
            <person name="Garlena R.A."/>
            <person name="Russell D.A."/>
            <person name="Pope W.H."/>
            <person name="Jacobs-Sera D."/>
            <person name="Hatfull G.F."/>
        </authorList>
    </citation>
    <scope>NUCLEOTIDE SEQUENCE [LARGE SCALE GENOMIC DNA]</scope>
</reference>